<evidence type="ECO:0000259" key="2">
    <source>
        <dbReference type="PROSITE" id="PS50041"/>
    </source>
</evidence>
<dbReference type="InterPro" id="IPR016187">
    <property type="entry name" value="CTDL_fold"/>
</dbReference>
<dbReference type="GeneID" id="109471511"/>
<keyword evidence="1" id="KW-0175">Coiled coil</keyword>
<dbReference type="Gene3D" id="3.10.100.10">
    <property type="entry name" value="Mannose-Binding Protein A, subunit A"/>
    <property type="match status" value="1"/>
</dbReference>
<dbReference type="PROSITE" id="PS50041">
    <property type="entry name" value="C_TYPE_LECTIN_2"/>
    <property type="match status" value="1"/>
</dbReference>
<feature type="coiled-coil region" evidence="1">
    <location>
        <begin position="96"/>
        <end position="130"/>
    </location>
</feature>
<dbReference type="InterPro" id="IPR001304">
    <property type="entry name" value="C-type_lectin-like"/>
</dbReference>
<dbReference type="AlphaFoldDB" id="A0A6P4YPT6"/>
<dbReference type="InterPro" id="IPR050801">
    <property type="entry name" value="Ca-Dep_Lectins_ImmuneDev"/>
</dbReference>
<dbReference type="KEGG" id="bbel:109471511"/>
<name>A0A6P4YPT6_BRABE</name>
<evidence type="ECO:0000256" key="1">
    <source>
        <dbReference type="SAM" id="Coils"/>
    </source>
</evidence>
<dbReference type="RefSeq" id="XP_019626408.1">
    <property type="nucleotide sequence ID" value="XM_019770849.1"/>
</dbReference>
<dbReference type="PANTHER" id="PTHR22801:SF63">
    <property type="entry name" value="C-TYPE LECTIN DOMAIN-CONTAINING PROTEIN"/>
    <property type="match status" value="1"/>
</dbReference>
<accession>A0A6P4YPT6</accession>
<dbReference type="Pfam" id="PF00059">
    <property type="entry name" value="Lectin_C"/>
    <property type="match status" value="1"/>
</dbReference>
<reference evidence="4" key="1">
    <citation type="submission" date="2025-08" db="UniProtKB">
        <authorList>
            <consortium name="RefSeq"/>
        </authorList>
    </citation>
    <scope>IDENTIFICATION</scope>
    <source>
        <tissue evidence="4">Gonad</tissue>
    </source>
</reference>
<organism evidence="3 4">
    <name type="scientific">Branchiostoma belcheri</name>
    <name type="common">Amphioxus</name>
    <dbReference type="NCBI Taxonomy" id="7741"/>
    <lineage>
        <taxon>Eukaryota</taxon>
        <taxon>Metazoa</taxon>
        <taxon>Chordata</taxon>
        <taxon>Cephalochordata</taxon>
        <taxon>Leptocardii</taxon>
        <taxon>Amphioxiformes</taxon>
        <taxon>Branchiostomatidae</taxon>
        <taxon>Branchiostoma</taxon>
    </lineage>
</organism>
<dbReference type="InterPro" id="IPR016186">
    <property type="entry name" value="C-type_lectin-like/link_sf"/>
</dbReference>
<dbReference type="CDD" id="cd00037">
    <property type="entry name" value="CLECT"/>
    <property type="match status" value="1"/>
</dbReference>
<gene>
    <name evidence="4" type="primary">LOC109471511</name>
</gene>
<evidence type="ECO:0000313" key="3">
    <source>
        <dbReference type="Proteomes" id="UP000515135"/>
    </source>
</evidence>
<dbReference type="SMART" id="SM00034">
    <property type="entry name" value="CLECT"/>
    <property type="match status" value="1"/>
</dbReference>
<evidence type="ECO:0000313" key="4">
    <source>
        <dbReference type="RefSeq" id="XP_019626408.1"/>
    </source>
</evidence>
<dbReference type="Proteomes" id="UP000515135">
    <property type="component" value="Unplaced"/>
</dbReference>
<feature type="domain" description="C-type lectin" evidence="2">
    <location>
        <begin position="152"/>
        <end position="269"/>
    </location>
</feature>
<sequence length="276" mass="30129">MSTSVSYNIPLSDGSDAVGKVACRLQILGHGDSYKKEAMNKKAVLVILAVLVPLLQASGEVTDGKSGNGPVNINFNLPGYYLGGGDIFTASRENLLAELQGQVRDMELKNADLTDKLTDLQEQLRNVTTELWLHKKACCNKTLVCPSGYEKFLDRCYKFSTDKKNFTDARSTCQAAGGHLAMPKDKATNDFLVKQIKAKNISEIWIGLTDLVTEGTFVFEDGTSLSWSNWAQGIGAPFAYPDYDCVALTPYQGEWGTSYCSMTATYVCEVSATVSH</sequence>
<proteinExistence type="predicted"/>
<dbReference type="PANTHER" id="PTHR22801">
    <property type="entry name" value="LITHOSTATHINE"/>
    <property type="match status" value="1"/>
</dbReference>
<dbReference type="OrthoDB" id="6056968at2759"/>
<dbReference type="SUPFAM" id="SSF56436">
    <property type="entry name" value="C-type lectin-like"/>
    <property type="match status" value="1"/>
</dbReference>
<protein>
    <submittedName>
        <fullName evidence="4">Low affinity immunoglobulin epsilon Fc receptor-like</fullName>
    </submittedName>
</protein>
<keyword evidence="3" id="KW-1185">Reference proteome</keyword>